<keyword evidence="8 10" id="KW-0472">Membrane</keyword>
<proteinExistence type="predicted"/>
<accession>M1VJC4</accession>
<keyword evidence="12" id="KW-1185">Reference proteome</keyword>
<evidence type="ECO:0000256" key="5">
    <source>
        <dbReference type="ARBA" id="ARBA00022946"/>
    </source>
</evidence>
<comment type="subcellular location">
    <subcellularLocation>
        <location evidence="1">Membrane</location>
        <topology evidence="1">Multi-pass membrane protein</topology>
    </subcellularLocation>
</comment>
<dbReference type="HOGENOM" id="CLU_525181_0_0_1"/>
<dbReference type="PANTHER" id="PTHR13890">
    <property type="entry name" value="RNA SPLICING PROTEIN MRS2, MITOCHONDRIAL"/>
    <property type="match status" value="1"/>
</dbReference>
<keyword evidence="3 10" id="KW-0812">Transmembrane</keyword>
<evidence type="ECO:0000256" key="1">
    <source>
        <dbReference type="ARBA" id="ARBA00004141"/>
    </source>
</evidence>
<dbReference type="InterPro" id="IPR039204">
    <property type="entry name" value="MRS2-like"/>
</dbReference>
<dbReference type="Proteomes" id="UP000007014">
    <property type="component" value="Chromosome 14"/>
</dbReference>
<name>M1VJC4_CYAM1</name>
<reference evidence="11 12" key="1">
    <citation type="journal article" date="2004" name="Nature">
        <title>Genome sequence of the ultrasmall unicellular red alga Cyanidioschyzon merolae 10D.</title>
        <authorList>
            <person name="Matsuzaki M."/>
            <person name="Misumi O."/>
            <person name="Shin-i T."/>
            <person name="Maruyama S."/>
            <person name="Takahara M."/>
            <person name="Miyagishima S."/>
            <person name="Mori T."/>
            <person name="Nishida K."/>
            <person name="Yagisawa F."/>
            <person name="Nishida K."/>
            <person name="Yoshida Y."/>
            <person name="Nishimura Y."/>
            <person name="Nakao S."/>
            <person name="Kobayashi T."/>
            <person name="Momoyama Y."/>
            <person name="Higashiyama T."/>
            <person name="Minoda A."/>
            <person name="Sano M."/>
            <person name="Nomoto H."/>
            <person name="Oishi K."/>
            <person name="Hayashi H."/>
            <person name="Ohta F."/>
            <person name="Nishizaka S."/>
            <person name="Haga S."/>
            <person name="Miura S."/>
            <person name="Morishita T."/>
            <person name="Kabeya Y."/>
            <person name="Terasawa K."/>
            <person name="Suzuki Y."/>
            <person name="Ishii Y."/>
            <person name="Asakawa S."/>
            <person name="Takano H."/>
            <person name="Ohta N."/>
            <person name="Kuroiwa H."/>
            <person name="Tanaka K."/>
            <person name="Shimizu N."/>
            <person name="Sugano S."/>
            <person name="Sato N."/>
            <person name="Nozaki H."/>
            <person name="Ogasawara N."/>
            <person name="Kohara Y."/>
            <person name="Kuroiwa T."/>
        </authorList>
    </citation>
    <scope>NUCLEOTIDE SEQUENCE [LARGE SCALE GENOMIC DNA]</scope>
    <source>
        <strain evidence="11 12">10D</strain>
    </source>
</reference>
<dbReference type="GO" id="GO:0015095">
    <property type="term" value="F:magnesium ion transmembrane transporter activity"/>
    <property type="evidence" value="ECO:0007669"/>
    <property type="project" value="TreeGrafter"/>
</dbReference>
<evidence type="ECO:0000256" key="9">
    <source>
        <dbReference type="SAM" id="MobiDB-lite"/>
    </source>
</evidence>
<evidence type="ECO:0000256" key="2">
    <source>
        <dbReference type="ARBA" id="ARBA00022448"/>
    </source>
</evidence>
<evidence type="ECO:0000256" key="10">
    <source>
        <dbReference type="SAM" id="Phobius"/>
    </source>
</evidence>
<evidence type="ECO:0000256" key="7">
    <source>
        <dbReference type="ARBA" id="ARBA00023065"/>
    </source>
</evidence>
<evidence type="ECO:0000313" key="12">
    <source>
        <dbReference type="Proteomes" id="UP000007014"/>
    </source>
</evidence>
<keyword evidence="6 10" id="KW-1133">Transmembrane helix</keyword>
<dbReference type="EMBL" id="AP006496">
    <property type="protein sequence ID" value="BAM81388.1"/>
    <property type="molecule type" value="Genomic_DNA"/>
</dbReference>
<dbReference type="Gramene" id="CMN319CT">
    <property type="protein sequence ID" value="CMN319CT"/>
    <property type="gene ID" value="CMN319C"/>
</dbReference>
<dbReference type="AlphaFoldDB" id="M1VJC4"/>
<dbReference type="PANTHER" id="PTHR13890:SF0">
    <property type="entry name" value="MAGNESIUM TRANSPORTER MRS2 HOMOLOG, MITOCHONDRIAL"/>
    <property type="match status" value="1"/>
</dbReference>
<evidence type="ECO:0008006" key="13">
    <source>
        <dbReference type="Google" id="ProtNLM"/>
    </source>
</evidence>
<dbReference type="KEGG" id="cme:CYME_CMN319C"/>
<evidence type="ECO:0000256" key="4">
    <source>
        <dbReference type="ARBA" id="ARBA00022842"/>
    </source>
</evidence>
<keyword evidence="4" id="KW-0460">Magnesium</keyword>
<evidence type="ECO:0000256" key="8">
    <source>
        <dbReference type="ARBA" id="ARBA00023136"/>
    </source>
</evidence>
<reference evidence="11 12" key="2">
    <citation type="journal article" date="2007" name="BMC Biol.">
        <title>A 100%-complete sequence reveals unusually simple genomic features in the hot-spring red alga Cyanidioschyzon merolae.</title>
        <authorList>
            <person name="Nozaki H."/>
            <person name="Takano H."/>
            <person name="Misumi O."/>
            <person name="Terasawa K."/>
            <person name="Matsuzaki M."/>
            <person name="Maruyama S."/>
            <person name="Nishida K."/>
            <person name="Yagisawa F."/>
            <person name="Yoshida Y."/>
            <person name="Fujiwara T."/>
            <person name="Takio S."/>
            <person name="Tamura K."/>
            <person name="Chung S.J."/>
            <person name="Nakamura S."/>
            <person name="Kuroiwa H."/>
            <person name="Tanaka K."/>
            <person name="Sato N."/>
            <person name="Kuroiwa T."/>
        </authorList>
    </citation>
    <scope>NUCLEOTIDE SEQUENCE [LARGE SCALE GENOMIC DNA]</scope>
    <source>
        <strain evidence="11 12">10D</strain>
    </source>
</reference>
<feature type="region of interest" description="Disordered" evidence="9">
    <location>
        <begin position="474"/>
        <end position="508"/>
    </location>
</feature>
<keyword evidence="5" id="KW-0809">Transit peptide</keyword>
<keyword evidence="2" id="KW-0813">Transport</keyword>
<sequence>MPQRRFTAASENKPRKTIFDGLESGPLRSIAQNPASRLASSVETLASAGAFPGGVSGLSAVGQEALLVLNYRFHEYRASGYQGQVIWSRTCYCETQPCAGLCMFAEHRVPRAGRVESKQGAREHYETLSCSAYSSKDPCRNDECCIASATAKTKRTTTRIPHSNSSASGAEIRNIFIHSVDRRLFMPVYQMQPTIRVRPRMIIAALHRHLCAVLEPERLLIQDFDCEHARILHRMVSGRLTGPETDPGEAFGFRALAAMLHTCVQSNERKLQWIKQQLQHGQLHINTVEKSAAPRLLQGAARQVALVALRARNLRVCLEESLDDGIAETVAAWVGECIPGDDAGMRASFASTQESVYTLIEWALWQCHDHEMSAAALRKQLHNIEELTVIALAAKQTRLWTVNISCHLWFCTILIMLIPADFFGMNIAIPAYEETAPSWPWFVVVAVSLVLGAGFLMMGILYWKRKGMMSILFAKSSPPPPPPPPQQQQQQPRCSLCERGDETVTSGSTSAAIDAAECC</sequence>
<evidence type="ECO:0000313" key="11">
    <source>
        <dbReference type="EMBL" id="BAM81388.1"/>
    </source>
</evidence>
<organism evidence="11 12">
    <name type="scientific">Cyanidioschyzon merolae (strain NIES-3377 / 10D)</name>
    <name type="common">Unicellular red alga</name>
    <dbReference type="NCBI Taxonomy" id="280699"/>
    <lineage>
        <taxon>Eukaryota</taxon>
        <taxon>Rhodophyta</taxon>
        <taxon>Bangiophyceae</taxon>
        <taxon>Cyanidiales</taxon>
        <taxon>Cyanidiaceae</taxon>
        <taxon>Cyanidioschyzon</taxon>
    </lineage>
</organism>
<protein>
    <recommendedName>
        <fullName evidence="13">Magnesium transporter</fullName>
    </recommendedName>
</protein>
<gene>
    <name evidence="11" type="ORF">CYME_CMN319C</name>
</gene>
<feature type="transmembrane region" description="Helical" evidence="10">
    <location>
        <begin position="408"/>
        <end position="429"/>
    </location>
</feature>
<keyword evidence="7" id="KW-0406">Ion transport</keyword>
<dbReference type="OrthoDB" id="10596643at2759"/>
<dbReference type="GeneID" id="16995216"/>
<feature type="compositionally biased region" description="Pro residues" evidence="9">
    <location>
        <begin position="477"/>
        <end position="486"/>
    </location>
</feature>
<evidence type="ECO:0000256" key="3">
    <source>
        <dbReference type="ARBA" id="ARBA00022692"/>
    </source>
</evidence>
<dbReference type="GO" id="GO:0016020">
    <property type="term" value="C:membrane"/>
    <property type="evidence" value="ECO:0007669"/>
    <property type="project" value="UniProtKB-SubCell"/>
</dbReference>
<dbReference type="RefSeq" id="XP_005537424.1">
    <property type="nucleotide sequence ID" value="XM_005537367.1"/>
</dbReference>
<feature type="transmembrane region" description="Helical" evidence="10">
    <location>
        <begin position="441"/>
        <end position="463"/>
    </location>
</feature>
<evidence type="ECO:0000256" key="6">
    <source>
        <dbReference type="ARBA" id="ARBA00022989"/>
    </source>
</evidence>